<dbReference type="InterPro" id="IPR019554">
    <property type="entry name" value="Soluble_ligand-bd"/>
</dbReference>
<sequence>MHKLLPIAVLLFTAGTFTATGVAQNAAATLFSSQTPFAPGQQSLSATDQSANSTEDDSLSSTRNAVGASPISVPMSAPMSVPTISNNTSFSSSDLIDILQGNPDLLTQVKEQAAGFLSQRGMTVSANDFTDQQFFEQIQTSEQLRSSLTDFLLARGYSLDSNRAPVEGSQTPGSLSSQPCINSSTFLMPPSAINTVGAEQALASNCAYVMPRDMARDTTPKEDRPRNSPDVLNRPAPYNLRSLHDLYKQLPESATPLRRFGSNVFTGRNALGTSRTLAGSEPPLDVPLGPDYVLGPGDNLSINVWGATSQTVSRTIDREGAIPLPENGRMQVAGMTLGQASAAIEGVLKPQYRDAHISITVSRLHSVRVYVAGDVQRPGGYDIGALATPISALIAAGGPTATGSLRVVRHMRGGRLIESIDLYDFLLHGVHSASVHFESGDTLLIPPAGSQVSISGAVRRPAIYELLPGTTSLAGILEDAGGATATAALDHITIERIADNHERQTITLGSPDGKIQQTLETFAVRDGDAIRVSPILPYSQKVIYLQGHVVRPGRVPFSDAMKLSDVLRSNRDMLPEPAAHGEIIRLVPPDLHAETIDFNVPDVMIGNSNLALEPFDTIRILGRYEADSPTVSIQGEVLRPGTYPLSIGMTAAGLVRMAGGFKRDAMQSTADLTSYTVEGEDRISENLVSVKIGAAVAGTDRNADVALKAGDALSVHQITGWGDIGQSVTIDGQVRFPGSYGFRDGDHLSTVLRRAGGFRESAYSEGAILARDQVKELEEKSRDELVRQIETTSAAARLSPALSAGGSGDSLQLIKAQQDEVLNQLKNHPPTGRLVIHITADIDSWANTPADIELRRGDVLTIPKRPGFVLISGQVYNPTALTFTPDKTAAWYLARAGGANTSANQKEIFIIRANGLVIGRRSGSFFGSNVLSTKLDPGDVVVVPQKILGNSLLWRNLLATAQLASSIAITAAVAAL</sequence>
<evidence type="ECO:0008006" key="8">
    <source>
        <dbReference type="Google" id="ProtNLM"/>
    </source>
</evidence>
<evidence type="ECO:0000256" key="3">
    <source>
        <dbReference type="SAM" id="SignalP"/>
    </source>
</evidence>
<feature type="domain" description="Soluble ligand binding" evidence="5">
    <location>
        <begin position="869"/>
        <end position="919"/>
    </location>
</feature>
<feature type="domain" description="Soluble ligand binding" evidence="5">
    <location>
        <begin position="452"/>
        <end position="499"/>
    </location>
</feature>
<feature type="domain" description="Polysaccharide export protein N-terminal" evidence="4">
    <location>
        <begin position="289"/>
        <end position="361"/>
    </location>
</feature>
<evidence type="ECO:0000313" key="7">
    <source>
        <dbReference type="Proteomes" id="UP000289437"/>
    </source>
</evidence>
<comment type="caution">
    <text evidence="6">The sequence shown here is derived from an EMBL/GenBank/DDBJ whole genome shotgun (WGS) entry which is preliminary data.</text>
</comment>
<keyword evidence="1 3" id="KW-0732">Signal</keyword>
<feature type="domain" description="Soluble ligand binding" evidence="5">
    <location>
        <begin position="368"/>
        <end position="415"/>
    </location>
</feature>
<evidence type="ECO:0000313" key="6">
    <source>
        <dbReference type="EMBL" id="RXH54199.1"/>
    </source>
</evidence>
<feature type="compositionally biased region" description="Polar residues" evidence="2">
    <location>
        <begin position="38"/>
        <end position="64"/>
    </location>
</feature>
<keyword evidence="7" id="KW-1185">Reference proteome</keyword>
<organism evidence="6 7">
    <name type="scientific">Granulicella sibirica</name>
    <dbReference type="NCBI Taxonomy" id="2479048"/>
    <lineage>
        <taxon>Bacteria</taxon>
        <taxon>Pseudomonadati</taxon>
        <taxon>Acidobacteriota</taxon>
        <taxon>Terriglobia</taxon>
        <taxon>Terriglobales</taxon>
        <taxon>Acidobacteriaceae</taxon>
        <taxon>Granulicella</taxon>
    </lineage>
</organism>
<feature type="signal peptide" evidence="3">
    <location>
        <begin position="1"/>
        <end position="19"/>
    </location>
</feature>
<dbReference type="InterPro" id="IPR049712">
    <property type="entry name" value="Poly_export"/>
</dbReference>
<evidence type="ECO:0000259" key="5">
    <source>
        <dbReference type="Pfam" id="PF10531"/>
    </source>
</evidence>
<dbReference type="EMBL" id="RDSM01000005">
    <property type="protein sequence ID" value="RXH54199.1"/>
    <property type="molecule type" value="Genomic_DNA"/>
</dbReference>
<reference evidence="6 7" key="1">
    <citation type="submission" date="2018-11" db="EMBL/GenBank/DDBJ databases">
        <authorList>
            <person name="Mardanov A.V."/>
            <person name="Ravin N.V."/>
            <person name="Dedysh S.N."/>
        </authorList>
    </citation>
    <scope>NUCLEOTIDE SEQUENCE [LARGE SCALE GENOMIC DNA]</scope>
    <source>
        <strain evidence="6 7">AF10</strain>
    </source>
</reference>
<dbReference type="PANTHER" id="PTHR33619">
    <property type="entry name" value="POLYSACCHARIDE EXPORT PROTEIN GFCE-RELATED"/>
    <property type="match status" value="1"/>
</dbReference>
<reference evidence="7" key="2">
    <citation type="submission" date="2019-02" db="EMBL/GenBank/DDBJ databases">
        <title>Granulicella sibirica sp. nov., a psychrotolerant acidobacterium isolated from an organic soil layer in forested tundra, West Siberia.</title>
        <authorList>
            <person name="Oshkin I.Y."/>
            <person name="Kulichevskaya I.S."/>
            <person name="Rijpstra W.I.C."/>
            <person name="Sinninghe Damste J.S."/>
            <person name="Rakitin A.L."/>
            <person name="Ravin N.V."/>
            <person name="Dedysh S.N."/>
        </authorList>
    </citation>
    <scope>NUCLEOTIDE SEQUENCE [LARGE SCALE GENOMIC DNA]</scope>
    <source>
        <strain evidence="7">AF10</strain>
    </source>
</reference>
<dbReference type="Pfam" id="PF02563">
    <property type="entry name" value="Poly_export"/>
    <property type="match status" value="1"/>
</dbReference>
<accession>A0A4Q0SXR3</accession>
<dbReference type="RefSeq" id="WP_192898059.1">
    <property type="nucleotide sequence ID" value="NZ_RDSM01000005.1"/>
</dbReference>
<feature type="chain" id="PRO_5020929326" description="Capsule polysaccharide export protein" evidence="3">
    <location>
        <begin position="20"/>
        <end position="976"/>
    </location>
</feature>
<name>A0A4Q0SXR3_9BACT</name>
<feature type="domain" description="Soluble ligand binding" evidence="5">
    <location>
        <begin position="728"/>
        <end position="772"/>
    </location>
</feature>
<dbReference type="AlphaFoldDB" id="A0A4Q0SXR3"/>
<evidence type="ECO:0000256" key="1">
    <source>
        <dbReference type="ARBA" id="ARBA00022729"/>
    </source>
</evidence>
<feature type="domain" description="Soluble ligand binding" evidence="5">
    <location>
        <begin position="631"/>
        <end position="669"/>
    </location>
</feature>
<evidence type="ECO:0000259" key="4">
    <source>
        <dbReference type="Pfam" id="PF02563"/>
    </source>
</evidence>
<dbReference type="Pfam" id="PF10531">
    <property type="entry name" value="SLBB"/>
    <property type="match status" value="5"/>
</dbReference>
<feature type="region of interest" description="Disordered" evidence="2">
    <location>
        <begin position="38"/>
        <end position="71"/>
    </location>
</feature>
<dbReference type="Gene3D" id="3.10.560.10">
    <property type="entry name" value="Outer membrane lipoprotein wza domain like"/>
    <property type="match status" value="5"/>
</dbReference>
<dbReference type="PANTHER" id="PTHR33619:SF3">
    <property type="entry name" value="POLYSACCHARIDE EXPORT PROTEIN GFCE-RELATED"/>
    <property type="match status" value="1"/>
</dbReference>
<feature type="compositionally biased region" description="Basic and acidic residues" evidence="2">
    <location>
        <begin position="216"/>
        <end position="227"/>
    </location>
</feature>
<feature type="region of interest" description="Disordered" evidence="2">
    <location>
        <begin position="216"/>
        <end position="237"/>
    </location>
</feature>
<proteinExistence type="predicted"/>
<dbReference type="Proteomes" id="UP000289437">
    <property type="component" value="Unassembled WGS sequence"/>
</dbReference>
<gene>
    <name evidence="6" type="ORF">GRAN_4850</name>
</gene>
<protein>
    <recommendedName>
        <fullName evidence="8">Capsule polysaccharide export protein</fullName>
    </recommendedName>
</protein>
<evidence type="ECO:0000256" key="2">
    <source>
        <dbReference type="SAM" id="MobiDB-lite"/>
    </source>
</evidence>
<dbReference type="InterPro" id="IPR003715">
    <property type="entry name" value="Poly_export_N"/>
</dbReference>
<dbReference type="GO" id="GO:0015159">
    <property type="term" value="F:polysaccharide transmembrane transporter activity"/>
    <property type="evidence" value="ECO:0007669"/>
    <property type="project" value="InterPro"/>
</dbReference>